<keyword evidence="1" id="KW-0732">Signal</keyword>
<gene>
    <name evidence="6" type="ORF">QLQ16_15325</name>
</gene>
<dbReference type="SUPFAM" id="SSF51120">
    <property type="entry name" value="beta-Roll"/>
    <property type="match status" value="1"/>
</dbReference>
<keyword evidence="4" id="KW-0325">Glycoprotein</keyword>
<dbReference type="EMBL" id="JASGBH010000016">
    <property type="protein sequence ID" value="MDI9235208.1"/>
    <property type="molecule type" value="Genomic_DNA"/>
</dbReference>
<dbReference type="PRINTS" id="PR01185">
    <property type="entry name" value="INTEGRINA"/>
</dbReference>
<accession>A0ABT6XAP0</accession>
<reference evidence="6" key="1">
    <citation type="submission" date="2023-05" db="EMBL/GenBank/DDBJ databases">
        <title>Limnohabitans sp. strain HM2-2 Genome sequencing and assembly.</title>
        <authorList>
            <person name="Jung Y."/>
        </authorList>
    </citation>
    <scope>NUCLEOTIDE SEQUENCE</scope>
    <source>
        <strain evidence="6">HM2-2</strain>
    </source>
</reference>
<dbReference type="SMART" id="SM00191">
    <property type="entry name" value="Int_alpha"/>
    <property type="match status" value="6"/>
</dbReference>
<proteinExistence type="predicted"/>
<name>A0ABT6XAP0_9BURK</name>
<feature type="domain" description="Bacterial Ig-like" evidence="5">
    <location>
        <begin position="1187"/>
        <end position="1272"/>
    </location>
</feature>
<dbReference type="InterPro" id="IPR028994">
    <property type="entry name" value="Integrin_alpha_N"/>
</dbReference>
<dbReference type="SUPFAM" id="SSF69318">
    <property type="entry name" value="Integrin alpha N-terminal domain"/>
    <property type="match status" value="1"/>
</dbReference>
<feature type="domain" description="Bacterial Ig-like" evidence="5">
    <location>
        <begin position="77"/>
        <end position="166"/>
    </location>
</feature>
<dbReference type="PANTHER" id="PTHR23221:SF7">
    <property type="entry name" value="PHOSPHATIDYLINOSITOL-GLYCAN-SPECIFIC PHOSPHOLIPASE D"/>
    <property type="match status" value="1"/>
</dbReference>
<evidence type="ECO:0000256" key="2">
    <source>
        <dbReference type="ARBA" id="ARBA00022737"/>
    </source>
</evidence>
<evidence type="ECO:0000259" key="5">
    <source>
        <dbReference type="Pfam" id="PF19078"/>
    </source>
</evidence>
<keyword evidence="2" id="KW-0677">Repeat</keyword>
<dbReference type="InterPro" id="IPR011049">
    <property type="entry name" value="Serralysin-like_metalloprot_C"/>
</dbReference>
<evidence type="ECO:0000256" key="1">
    <source>
        <dbReference type="ARBA" id="ARBA00022729"/>
    </source>
</evidence>
<dbReference type="InterPro" id="IPR000413">
    <property type="entry name" value="Integrin_alpha"/>
</dbReference>
<dbReference type="InterPro" id="IPR044048">
    <property type="entry name" value="Big_12"/>
</dbReference>
<evidence type="ECO:0000256" key="4">
    <source>
        <dbReference type="ARBA" id="ARBA00023180"/>
    </source>
</evidence>
<protein>
    <submittedName>
        <fullName evidence="6">Ig-like domain-containing protein</fullName>
    </submittedName>
</protein>
<evidence type="ECO:0000256" key="3">
    <source>
        <dbReference type="ARBA" id="ARBA00022801"/>
    </source>
</evidence>
<evidence type="ECO:0000313" key="6">
    <source>
        <dbReference type="EMBL" id="MDI9235208.1"/>
    </source>
</evidence>
<dbReference type="Gene3D" id="2.130.10.130">
    <property type="entry name" value="Integrin alpha, N-terminal"/>
    <property type="match status" value="3"/>
</dbReference>
<dbReference type="Proteomes" id="UP001431902">
    <property type="component" value="Unassembled WGS sequence"/>
</dbReference>
<comment type="caution">
    <text evidence="6">The sequence shown here is derived from an EMBL/GenBank/DDBJ whole genome shotgun (WGS) entry which is preliminary data.</text>
</comment>
<dbReference type="Pfam" id="PF01839">
    <property type="entry name" value="FG-GAP"/>
    <property type="match status" value="4"/>
</dbReference>
<dbReference type="PANTHER" id="PTHR23221">
    <property type="entry name" value="GLYCOSYLPHOSPHATIDYLINOSITOL PHOSPHOLIPASE D"/>
    <property type="match status" value="1"/>
</dbReference>
<organism evidence="6 7">
    <name type="scientific">Limnohabitans lacus</name>
    <dbReference type="NCBI Taxonomy" id="3045173"/>
    <lineage>
        <taxon>Bacteria</taxon>
        <taxon>Pseudomonadati</taxon>
        <taxon>Pseudomonadota</taxon>
        <taxon>Betaproteobacteria</taxon>
        <taxon>Burkholderiales</taxon>
        <taxon>Comamonadaceae</taxon>
        <taxon>Limnohabitans</taxon>
    </lineage>
</organism>
<dbReference type="PROSITE" id="PS51470">
    <property type="entry name" value="FG_GAP"/>
    <property type="match status" value="4"/>
</dbReference>
<keyword evidence="3" id="KW-0378">Hydrolase</keyword>
<evidence type="ECO:0000313" key="7">
    <source>
        <dbReference type="Proteomes" id="UP001431902"/>
    </source>
</evidence>
<dbReference type="InterPro" id="IPR013517">
    <property type="entry name" value="FG-GAP"/>
</dbReference>
<dbReference type="Pfam" id="PF19078">
    <property type="entry name" value="Big_12"/>
    <property type="match status" value="2"/>
</dbReference>
<dbReference type="Gene3D" id="2.60.40.2700">
    <property type="match status" value="4"/>
</dbReference>
<keyword evidence="7" id="KW-1185">Reference proteome</keyword>
<dbReference type="InterPro" id="IPR013519">
    <property type="entry name" value="Int_alpha_beta-p"/>
</dbReference>
<sequence length="1979" mass="199092">MSPAPASLPGVALSAPAAADASAPASLPVPLSESASPVAPSALVLGGSSSLLLAGLGLAAMAGGGGGGGGGGQPPTDTTAPTVTVSDNAPGMASGPVAFTIGFSEVVSGFDVSKLSVSGGSLSGFVANADGKTFTVLATPDANTSGTLRLTISTTGVTDAAGHTAVAPAVAEQDYAQNVLQGTFMAGPVVTDHSLSVRVFNASGQVIGTGLIDELGHYTVALGRYSGAVVVLVVDADDARLDYIDEVSRQSVDLSGQLMVAGRVDEGTEVQTLNVNPITTVAALKAGLQVAADGVSLHAISLGAEALLQSISTANSMVAQAMGLGREQEMLTAPIVPMVNADGSSNNGANTYGKLLAVVAGMDAVNNGDTQGSLNTLKEGITAEGTLETSARSAMTAGANAAHVAIADIPALTQQAATGIAAFSGTAEEGGTLRADTGGITDPDGTQLSFSYQWQIADTANGNYSDINGATASSYAIASDQSQIGKYLRVVVTATNDGTASGTTFVSSPSAAVANVNDAATGIAAFSGTAEEGGMLRADTGGITDPDGTQLSFSYQWQMADTANGNYSDINGATASSYAIASDQSQIGKYLRVVVTATNDGTASGTTFISSPSAAVANVNDAATGIAAFSGTAEEGGTLRAETGGITDPDGTQLTFSYQWQMADTANGNYSDINGATASSYAIASDQSQIGKYLRVVVTATNDGTASGTTFISSPSAAVANVNDAATGIAAFSGTAEEGGTLRADTGGITDPDGTQLSFSYQWQMADTANGNYSDINSATASSYAIASDQSQIGKYLRVVVTATNDGTASGTTFISSPSAAVADKSPPDAVDLSANSGVQNTADVTLNALELQAGKAFLPGLQAPAASDVSEVRLVLEDNWQTQAGMDQLVLDTARSLNVDFSAQNVSLGGVGNWAYQYTASNRTLVLSQQGGGALPEDRLDDALAALRALAFKSGSASTLPRSLSVAYADTSGNVGTAATVNLMTDTRPTVALRLDSGRDGNDGVTKDPVLQVTGLLTGATWQYRTSSTGNWINGTGTAVSLVAATYTNGQVQVRQRDASGVFSTEAMMGAFTIDTSFPTNPALRFSQDTGVSSSDGFTQNGVLLVSRLETDATWEYSVNGGANWQTGSGTGWTLQAGHYLAGSVQVRQTDKAGNVSTTGKNGIDWRVDDAPSQVLSFTVNGGNAVLLKAGQTTTVRLMFDEPVAQLSADDLAVTGATVTGWVSSDGGTTWTGALSPAAMTLATGVRLTLQGAYVDLSGRIGPIAAQSSAFDVDSVALDANRGFAITGERVGDYSGAALGWSGNALFNDGLDGVLVGSPSWRSSDVAESAEGTVHGLLGRTATADLDLSALDPLDGRAWTWGEAEAALGWQAVGVGDVNGDGRQDLAFAAPYADAGVGADAGQVWVMLQAGNGTELADIPATSSGGWTVQGLAEGDALGWSVAAAGDVDGDGFDDVLVAAPYADATADALDAGQVMLVRGKADGTAGTSTVWSSPNAGDWLGFAVAGGGDINGDGLADVLLAAPDADVTVGSDTLIDAGQVYVVYGSTTGMASLADVQAGQGGRLINGFAEGQSVGHAVAVVGDVNGDGFADMVVGAPDHASSRGGAWLVWGGADDTPLDLGNPGNSGQRAVYLFNGRDDVALLGSAVAAAGDFNADGYADVLLAAPGTDGPAGAQSGAAYVVFGKATASWDASLDVTQLRLGNGSGLIYHGQAAGDGADGMALAGGGDVNGDGLSDLLVGFAAAAGTRGVTQVLLGDAVYSTATKVMGTADVDMLIGSEAAELLVGGLDSDSLVGNGGDVLLGGAGDDRFLLEPNWLTALTETGFTRLARLDGGTGFDWATLRGTGTKWDLAALQVVGSGTRLSGIEGINLSYLFDPSTDAQTVRLGVREVLALGQTNLLNSDNDWTELGALVQRHQFMVYGNAADTLKMSDAANQWVAQADITVNEEVWAVFNHSTAAAQLLVDKDVQVLWDQAVL</sequence>